<gene>
    <name evidence="1" type="ORF">R3W88_026852</name>
</gene>
<protein>
    <submittedName>
        <fullName evidence="1">Uncharacterized protein</fullName>
    </submittedName>
</protein>
<dbReference type="AlphaFoldDB" id="A0AAV9LF76"/>
<accession>A0AAV9LF76</accession>
<keyword evidence="2" id="KW-1185">Reference proteome</keyword>
<organism evidence="1 2">
    <name type="scientific">Solanum pinnatisectum</name>
    <name type="common">tansyleaf nightshade</name>
    <dbReference type="NCBI Taxonomy" id="50273"/>
    <lineage>
        <taxon>Eukaryota</taxon>
        <taxon>Viridiplantae</taxon>
        <taxon>Streptophyta</taxon>
        <taxon>Embryophyta</taxon>
        <taxon>Tracheophyta</taxon>
        <taxon>Spermatophyta</taxon>
        <taxon>Magnoliopsida</taxon>
        <taxon>eudicotyledons</taxon>
        <taxon>Gunneridae</taxon>
        <taxon>Pentapetalae</taxon>
        <taxon>asterids</taxon>
        <taxon>lamiids</taxon>
        <taxon>Solanales</taxon>
        <taxon>Solanaceae</taxon>
        <taxon>Solanoideae</taxon>
        <taxon>Solaneae</taxon>
        <taxon>Solanum</taxon>
    </lineage>
</organism>
<evidence type="ECO:0000313" key="1">
    <source>
        <dbReference type="EMBL" id="KAK4724073.1"/>
    </source>
</evidence>
<reference evidence="1 2" key="1">
    <citation type="submission" date="2023-10" db="EMBL/GenBank/DDBJ databases">
        <title>Genome-Wide Identification Analysis in wild type Solanum Pinnatisectum Reveals Some Genes Defensing Phytophthora Infestans.</title>
        <authorList>
            <person name="Sun C."/>
        </authorList>
    </citation>
    <scope>NUCLEOTIDE SEQUENCE [LARGE SCALE GENOMIC DNA]</scope>
    <source>
        <strain evidence="1">LQN</strain>
        <tissue evidence="1">Leaf</tissue>
    </source>
</reference>
<dbReference type="EMBL" id="JAWPEI010000006">
    <property type="protein sequence ID" value="KAK4724073.1"/>
    <property type="molecule type" value="Genomic_DNA"/>
</dbReference>
<sequence>MCGHLDNIQNNLFARSREFADTQAHSDLTKSLVGECKIKEGTEPNIISPLNEDNSNPIDNLEVPFEMF</sequence>
<comment type="caution">
    <text evidence="1">The sequence shown here is derived from an EMBL/GenBank/DDBJ whole genome shotgun (WGS) entry which is preliminary data.</text>
</comment>
<evidence type="ECO:0000313" key="2">
    <source>
        <dbReference type="Proteomes" id="UP001311915"/>
    </source>
</evidence>
<name>A0AAV9LF76_9SOLN</name>
<dbReference type="Proteomes" id="UP001311915">
    <property type="component" value="Unassembled WGS sequence"/>
</dbReference>
<proteinExistence type="predicted"/>